<accession>A0A5C6LHN4</accession>
<dbReference type="EMBL" id="VOHS01000096">
    <property type="protein sequence ID" value="TWV88675.1"/>
    <property type="molecule type" value="Genomic_DNA"/>
</dbReference>
<evidence type="ECO:0000313" key="2">
    <source>
        <dbReference type="EMBL" id="TWV88675.1"/>
    </source>
</evidence>
<protein>
    <submittedName>
        <fullName evidence="2">Thioredoxin family protein</fullName>
    </submittedName>
</protein>
<feature type="chain" id="PRO_5022869387" evidence="1">
    <location>
        <begin position="22"/>
        <end position="170"/>
    </location>
</feature>
<dbReference type="Proteomes" id="UP000318815">
    <property type="component" value="Unassembled WGS sequence"/>
</dbReference>
<dbReference type="RefSeq" id="WP_146308682.1">
    <property type="nucleotide sequence ID" value="NZ_VOHS01000096.1"/>
</dbReference>
<dbReference type="Pfam" id="PF13899">
    <property type="entry name" value="Thioredoxin_7"/>
    <property type="match status" value="1"/>
</dbReference>
<dbReference type="InterPro" id="IPR036249">
    <property type="entry name" value="Thioredoxin-like_sf"/>
</dbReference>
<gene>
    <name evidence="2" type="ORF">FEF09_30455</name>
</gene>
<keyword evidence="3" id="KW-1185">Reference proteome</keyword>
<reference evidence="2 3" key="1">
    <citation type="submission" date="2019-08" db="EMBL/GenBank/DDBJ databases">
        <title>Whole genome sequencing of chitin degrading bacteria Chitinophaga pinensis YS16.</title>
        <authorList>
            <person name="Singh R.P."/>
            <person name="Manchanda G."/>
            <person name="Maurya I.K."/>
            <person name="Joshi N.K."/>
            <person name="Srivastava A.K."/>
        </authorList>
    </citation>
    <scope>NUCLEOTIDE SEQUENCE [LARGE SCALE GENOMIC DNA]</scope>
    <source>
        <strain evidence="2 3">YS-16</strain>
    </source>
</reference>
<dbReference type="Gene3D" id="3.40.30.10">
    <property type="entry name" value="Glutaredoxin"/>
    <property type="match status" value="1"/>
</dbReference>
<dbReference type="SUPFAM" id="SSF52833">
    <property type="entry name" value="Thioredoxin-like"/>
    <property type="match status" value="1"/>
</dbReference>
<proteinExistence type="predicted"/>
<keyword evidence="1" id="KW-0732">Signal</keyword>
<name>A0A5C6LHN4_9BACT</name>
<sequence>MKKYLWLPAVLMLLSAGITHAQEKQHLDLEHIYNPAADAAADLAKAQQQAAAQHKHILVEVGGNWCIWCKRFYKMLHEDSTLLSEAENNYVIYYLNYSKENKNLPLLQKLGYPQRFGFPVLLVLDAKGNRLHTQNTALLEAADGYDKKKVADMLKQWSPQALNPAFYTNQ</sequence>
<comment type="caution">
    <text evidence="2">The sequence shown here is derived from an EMBL/GenBank/DDBJ whole genome shotgun (WGS) entry which is preliminary data.</text>
</comment>
<evidence type="ECO:0000313" key="3">
    <source>
        <dbReference type="Proteomes" id="UP000318815"/>
    </source>
</evidence>
<evidence type="ECO:0000256" key="1">
    <source>
        <dbReference type="SAM" id="SignalP"/>
    </source>
</evidence>
<feature type="signal peptide" evidence="1">
    <location>
        <begin position="1"/>
        <end position="21"/>
    </location>
</feature>
<organism evidence="2 3">
    <name type="scientific">Chitinophaga pinensis</name>
    <dbReference type="NCBI Taxonomy" id="79329"/>
    <lineage>
        <taxon>Bacteria</taxon>
        <taxon>Pseudomonadati</taxon>
        <taxon>Bacteroidota</taxon>
        <taxon>Chitinophagia</taxon>
        <taxon>Chitinophagales</taxon>
        <taxon>Chitinophagaceae</taxon>
        <taxon>Chitinophaga</taxon>
    </lineage>
</organism>
<dbReference type="OrthoDB" id="195735at2"/>
<dbReference type="AlphaFoldDB" id="A0A5C6LHN4"/>